<organism evidence="1 2">
    <name type="scientific">Streptomyces silvisoli</name>
    <dbReference type="NCBI Taxonomy" id="3034235"/>
    <lineage>
        <taxon>Bacteria</taxon>
        <taxon>Bacillati</taxon>
        <taxon>Actinomycetota</taxon>
        <taxon>Actinomycetes</taxon>
        <taxon>Kitasatosporales</taxon>
        <taxon>Streptomycetaceae</taxon>
        <taxon>Streptomyces</taxon>
    </lineage>
</organism>
<dbReference type="InterPro" id="IPR045998">
    <property type="entry name" value="DUF5954"/>
</dbReference>
<evidence type="ECO:0000313" key="1">
    <source>
        <dbReference type="EMBL" id="MDF3289781.1"/>
    </source>
</evidence>
<proteinExistence type="predicted"/>
<protein>
    <submittedName>
        <fullName evidence="1">DUF5954 family protein</fullName>
    </submittedName>
</protein>
<evidence type="ECO:0000313" key="2">
    <source>
        <dbReference type="Proteomes" id="UP001216579"/>
    </source>
</evidence>
<dbReference type="Pfam" id="PF19379">
    <property type="entry name" value="DUF5954"/>
    <property type="match status" value="1"/>
</dbReference>
<comment type="caution">
    <text evidence="1">The sequence shown here is derived from an EMBL/GenBank/DDBJ whole genome shotgun (WGS) entry which is preliminary data.</text>
</comment>
<dbReference type="EMBL" id="JARJBC010000005">
    <property type="protein sequence ID" value="MDF3289781.1"/>
    <property type="molecule type" value="Genomic_DNA"/>
</dbReference>
<sequence length="96" mass="10789">MPQRRCAERYPGGVLLPAVFSVSERVDGSWRAHAPGASYSTPQGARDGLAGWLRLMGPFTLDLELDGRALELKRLWEQEEARRAAVRERRQGNKGR</sequence>
<reference evidence="1 2" key="1">
    <citation type="submission" date="2023-03" db="EMBL/GenBank/DDBJ databases">
        <title>Draft genome sequence of Streptomyces sp. RB6PN23 isolated from peat swamp forest in Thailand.</title>
        <authorList>
            <person name="Klaysubun C."/>
            <person name="Duangmal K."/>
        </authorList>
    </citation>
    <scope>NUCLEOTIDE SEQUENCE [LARGE SCALE GENOMIC DNA]</scope>
    <source>
        <strain evidence="1 2">RB6PN23</strain>
    </source>
</reference>
<accession>A0ABT5ZJC3</accession>
<gene>
    <name evidence="1" type="ORF">P3G67_11135</name>
</gene>
<name>A0ABT5ZJC3_9ACTN</name>
<dbReference type="RefSeq" id="WP_276093394.1">
    <property type="nucleotide sequence ID" value="NZ_JARJBC010000005.1"/>
</dbReference>
<keyword evidence="2" id="KW-1185">Reference proteome</keyword>
<dbReference type="Proteomes" id="UP001216579">
    <property type="component" value="Unassembled WGS sequence"/>
</dbReference>